<comment type="caution">
    <text evidence="1">The sequence shown here is derived from an EMBL/GenBank/DDBJ whole genome shotgun (WGS) entry which is preliminary data.</text>
</comment>
<protein>
    <submittedName>
        <fullName evidence="1">Uncharacterized protein</fullName>
    </submittedName>
</protein>
<proteinExistence type="predicted"/>
<keyword evidence="2" id="KW-1185">Reference proteome</keyword>
<accession>A0AAV4BTI4</accession>
<dbReference type="EMBL" id="BLXT01005446">
    <property type="protein sequence ID" value="GFO22717.1"/>
    <property type="molecule type" value="Genomic_DNA"/>
</dbReference>
<reference evidence="1 2" key="1">
    <citation type="journal article" date="2021" name="Elife">
        <title>Chloroplast acquisition without the gene transfer in kleptoplastic sea slugs, Plakobranchus ocellatus.</title>
        <authorList>
            <person name="Maeda T."/>
            <person name="Takahashi S."/>
            <person name="Yoshida T."/>
            <person name="Shimamura S."/>
            <person name="Takaki Y."/>
            <person name="Nagai Y."/>
            <person name="Toyoda A."/>
            <person name="Suzuki Y."/>
            <person name="Arimoto A."/>
            <person name="Ishii H."/>
            <person name="Satoh N."/>
            <person name="Nishiyama T."/>
            <person name="Hasebe M."/>
            <person name="Maruyama T."/>
            <person name="Minagawa J."/>
            <person name="Obokata J."/>
            <person name="Shigenobu S."/>
        </authorList>
    </citation>
    <scope>NUCLEOTIDE SEQUENCE [LARGE SCALE GENOMIC DNA]</scope>
</reference>
<organism evidence="1 2">
    <name type="scientific">Plakobranchus ocellatus</name>
    <dbReference type="NCBI Taxonomy" id="259542"/>
    <lineage>
        <taxon>Eukaryota</taxon>
        <taxon>Metazoa</taxon>
        <taxon>Spiralia</taxon>
        <taxon>Lophotrochozoa</taxon>
        <taxon>Mollusca</taxon>
        <taxon>Gastropoda</taxon>
        <taxon>Heterobranchia</taxon>
        <taxon>Euthyneura</taxon>
        <taxon>Panpulmonata</taxon>
        <taxon>Sacoglossa</taxon>
        <taxon>Placobranchoidea</taxon>
        <taxon>Plakobranchidae</taxon>
        <taxon>Plakobranchus</taxon>
    </lineage>
</organism>
<gene>
    <name evidence="1" type="ORF">PoB_004922200</name>
</gene>
<sequence>MTCSYYCELKAVSKCSHRETAEGAALPGVAIFIDCRDLVQALGGSGRFAQEQRSAQFLIKSEAYASSVGPSATRLVCQFCVSSLRGTGRNSFACFVQMPGILSDDLRSGWAN</sequence>
<evidence type="ECO:0000313" key="1">
    <source>
        <dbReference type="EMBL" id="GFO22717.1"/>
    </source>
</evidence>
<evidence type="ECO:0000313" key="2">
    <source>
        <dbReference type="Proteomes" id="UP000735302"/>
    </source>
</evidence>
<dbReference type="Proteomes" id="UP000735302">
    <property type="component" value="Unassembled WGS sequence"/>
</dbReference>
<name>A0AAV4BTI4_9GAST</name>
<dbReference type="AlphaFoldDB" id="A0AAV4BTI4"/>